<gene>
    <name evidence="2" type="ORF">METZ01_LOCUS284636</name>
</gene>
<dbReference type="GO" id="GO:0006457">
    <property type="term" value="P:protein folding"/>
    <property type="evidence" value="ECO:0007669"/>
    <property type="project" value="InterPro"/>
</dbReference>
<sequence>MKVSRDDVENRQAILHIEVEEDRVERHLQRAHDKVSQRINIPGFRKGKAPRRIVEQFVGRDYLLDEAMES</sequence>
<evidence type="ECO:0000313" key="2">
    <source>
        <dbReference type="EMBL" id="SVC31782.1"/>
    </source>
</evidence>
<dbReference type="Gene3D" id="3.30.70.1050">
    <property type="entry name" value="Trigger factor ribosome-binding domain"/>
    <property type="match status" value="1"/>
</dbReference>
<protein>
    <recommendedName>
        <fullName evidence="1">Trigger factor ribosome-binding bacterial domain-containing protein</fullName>
    </recommendedName>
</protein>
<dbReference type="EMBL" id="UINC01084799">
    <property type="protein sequence ID" value="SVC31782.1"/>
    <property type="molecule type" value="Genomic_DNA"/>
</dbReference>
<dbReference type="GO" id="GO:0015031">
    <property type="term" value="P:protein transport"/>
    <property type="evidence" value="ECO:0007669"/>
    <property type="project" value="InterPro"/>
</dbReference>
<evidence type="ECO:0000259" key="1">
    <source>
        <dbReference type="Pfam" id="PF05697"/>
    </source>
</evidence>
<dbReference type="SUPFAM" id="SSF102735">
    <property type="entry name" value="Trigger factor ribosome-binding domain"/>
    <property type="match status" value="1"/>
</dbReference>
<feature type="domain" description="Trigger factor ribosome-binding bacterial" evidence="1">
    <location>
        <begin position="1"/>
        <end position="69"/>
    </location>
</feature>
<dbReference type="Pfam" id="PF05697">
    <property type="entry name" value="Trigger_N"/>
    <property type="match status" value="1"/>
</dbReference>
<dbReference type="InterPro" id="IPR036611">
    <property type="entry name" value="Trigger_fac_ribosome-bd_sf"/>
</dbReference>
<name>A0A382L9E1_9ZZZZ</name>
<feature type="non-terminal residue" evidence="2">
    <location>
        <position position="70"/>
    </location>
</feature>
<organism evidence="2">
    <name type="scientific">marine metagenome</name>
    <dbReference type="NCBI Taxonomy" id="408172"/>
    <lineage>
        <taxon>unclassified sequences</taxon>
        <taxon>metagenomes</taxon>
        <taxon>ecological metagenomes</taxon>
    </lineage>
</organism>
<dbReference type="AlphaFoldDB" id="A0A382L9E1"/>
<accession>A0A382L9E1</accession>
<dbReference type="InterPro" id="IPR008881">
    <property type="entry name" value="Trigger_fac_ribosome-bd_bac"/>
</dbReference>
<reference evidence="2" key="1">
    <citation type="submission" date="2018-05" db="EMBL/GenBank/DDBJ databases">
        <authorList>
            <person name="Lanie J.A."/>
            <person name="Ng W.-L."/>
            <person name="Kazmierczak K.M."/>
            <person name="Andrzejewski T.M."/>
            <person name="Davidsen T.M."/>
            <person name="Wayne K.J."/>
            <person name="Tettelin H."/>
            <person name="Glass J.I."/>
            <person name="Rusch D."/>
            <person name="Podicherti R."/>
            <person name="Tsui H.-C.T."/>
            <person name="Winkler M.E."/>
        </authorList>
    </citation>
    <scope>NUCLEOTIDE SEQUENCE</scope>
</reference>
<proteinExistence type="predicted"/>